<sequence length="110" mass="12128">MCALTGINRKTQFAYEKDQRYPDAGYLLKLVDANFDVQYILTGQRPPRFSALSQELLQEVLMRVDQELQAAAKVLDATTKAKLAALVYHGAAKSGRVDTDLIAKAIALIS</sequence>
<organism evidence="1 2">
    <name type="scientific">Caballeronia sordidicola</name>
    <name type="common">Burkholderia sordidicola</name>
    <dbReference type="NCBI Taxonomy" id="196367"/>
    <lineage>
        <taxon>Bacteria</taxon>
        <taxon>Pseudomonadati</taxon>
        <taxon>Pseudomonadota</taxon>
        <taxon>Betaproteobacteria</taxon>
        <taxon>Burkholderiales</taxon>
        <taxon>Burkholderiaceae</taxon>
        <taxon>Caballeronia</taxon>
    </lineage>
</organism>
<comment type="caution">
    <text evidence="1">The sequence shown here is derived from an EMBL/GenBank/DDBJ whole genome shotgun (WGS) entry which is preliminary data.</text>
</comment>
<dbReference type="AlphaFoldDB" id="A0A242N4B7"/>
<evidence type="ECO:0000313" key="1">
    <source>
        <dbReference type="EMBL" id="OTP78499.1"/>
    </source>
</evidence>
<dbReference type="EMBL" id="NBTZ01000023">
    <property type="protein sequence ID" value="OTP78499.1"/>
    <property type="molecule type" value="Genomic_DNA"/>
</dbReference>
<evidence type="ECO:0000313" key="2">
    <source>
        <dbReference type="Proteomes" id="UP000195221"/>
    </source>
</evidence>
<proteinExistence type="predicted"/>
<protein>
    <recommendedName>
        <fullName evidence="3">HTH cro/C1-type domain-containing protein</fullName>
    </recommendedName>
</protein>
<dbReference type="Proteomes" id="UP000195221">
    <property type="component" value="Unassembled WGS sequence"/>
</dbReference>
<accession>A0A242N4B7</accession>
<name>A0A242N4B7_CABSO</name>
<evidence type="ECO:0008006" key="3">
    <source>
        <dbReference type="Google" id="ProtNLM"/>
    </source>
</evidence>
<reference evidence="1 2" key="1">
    <citation type="submission" date="2017-03" db="EMBL/GenBank/DDBJ databases">
        <title>Genome analysis of strain PAMC 26577.</title>
        <authorList>
            <person name="Oh H.-M."/>
            <person name="Yang J.-A."/>
        </authorList>
    </citation>
    <scope>NUCLEOTIDE SEQUENCE [LARGE SCALE GENOMIC DNA]</scope>
    <source>
        <strain evidence="1 2">PAMC 26577</strain>
    </source>
</reference>
<gene>
    <name evidence="1" type="ORF">PAMC26577_04870</name>
</gene>
<dbReference type="RefSeq" id="WP_256701271.1">
    <property type="nucleotide sequence ID" value="NZ_MSRG01000071.1"/>
</dbReference>